<dbReference type="Gene3D" id="3.40.350.10">
    <property type="entry name" value="Creatinase/prolidase N-terminal domain"/>
    <property type="match status" value="2"/>
</dbReference>
<keyword evidence="3" id="KW-0378">Hydrolase</keyword>
<evidence type="ECO:0000259" key="5">
    <source>
        <dbReference type="Pfam" id="PF01321"/>
    </source>
</evidence>
<comment type="caution">
    <text evidence="7">The sequence shown here is derived from an EMBL/GenBank/DDBJ whole genome shotgun (WGS) entry which is preliminary data.</text>
</comment>
<dbReference type="Pfam" id="PF16188">
    <property type="entry name" value="Peptidase_M24_C"/>
    <property type="match status" value="1"/>
</dbReference>
<feature type="domain" description="Peptidase M24 C-terminal" evidence="6">
    <location>
        <begin position="540"/>
        <end position="599"/>
    </location>
</feature>
<keyword evidence="7" id="KW-0645">Protease</keyword>
<dbReference type="OrthoDB" id="9806388at2"/>
<dbReference type="GO" id="GO:0046872">
    <property type="term" value="F:metal ion binding"/>
    <property type="evidence" value="ECO:0007669"/>
    <property type="project" value="UniProtKB-KW"/>
</dbReference>
<evidence type="ECO:0000256" key="1">
    <source>
        <dbReference type="ARBA" id="ARBA00008766"/>
    </source>
</evidence>
<dbReference type="InterPro" id="IPR029149">
    <property type="entry name" value="Creatin/AminoP/Spt16_N"/>
</dbReference>
<protein>
    <submittedName>
        <fullName evidence="7">Aminopeptidase P family protein</fullName>
    </submittedName>
</protein>
<dbReference type="Pfam" id="PF00557">
    <property type="entry name" value="Peptidase_M24"/>
    <property type="match status" value="1"/>
</dbReference>
<dbReference type="Pfam" id="PF16189">
    <property type="entry name" value="Creatinase_N_2"/>
    <property type="match status" value="1"/>
</dbReference>
<dbReference type="SUPFAM" id="SSF53092">
    <property type="entry name" value="Creatinase/prolidase N-terminal domain"/>
    <property type="match status" value="1"/>
</dbReference>
<feature type="domain" description="Creatinase N-terminal" evidence="5">
    <location>
        <begin position="7"/>
        <end position="138"/>
    </location>
</feature>
<organism evidence="7 8">
    <name type="scientific">Sphingomonas oligophenolica</name>
    <dbReference type="NCBI Taxonomy" id="301154"/>
    <lineage>
        <taxon>Bacteria</taxon>
        <taxon>Pseudomonadati</taxon>
        <taxon>Pseudomonadota</taxon>
        <taxon>Alphaproteobacteria</taxon>
        <taxon>Sphingomonadales</taxon>
        <taxon>Sphingomonadaceae</taxon>
        <taxon>Sphingomonas</taxon>
    </lineage>
</organism>
<name>A0A502CU50_9SPHN</name>
<keyword evidence="7" id="KW-0031">Aminopeptidase</keyword>
<evidence type="ECO:0000313" key="8">
    <source>
        <dbReference type="Proteomes" id="UP000318413"/>
    </source>
</evidence>
<evidence type="ECO:0000313" key="7">
    <source>
        <dbReference type="EMBL" id="TPG15346.1"/>
    </source>
</evidence>
<dbReference type="InterPro" id="IPR036005">
    <property type="entry name" value="Creatinase/aminopeptidase-like"/>
</dbReference>
<dbReference type="SUPFAM" id="SSF55920">
    <property type="entry name" value="Creatinase/aminopeptidase"/>
    <property type="match status" value="1"/>
</dbReference>
<dbReference type="Gene3D" id="3.90.230.10">
    <property type="entry name" value="Creatinase/methionine aminopeptidase superfamily"/>
    <property type="match status" value="1"/>
</dbReference>
<dbReference type="Proteomes" id="UP000318413">
    <property type="component" value="Unassembled WGS sequence"/>
</dbReference>
<dbReference type="InterPro" id="IPR000587">
    <property type="entry name" value="Creatinase_N"/>
</dbReference>
<feature type="domain" description="Peptidase M24" evidence="4">
    <location>
        <begin position="312"/>
        <end position="525"/>
    </location>
</feature>
<evidence type="ECO:0000259" key="6">
    <source>
        <dbReference type="Pfam" id="PF16188"/>
    </source>
</evidence>
<dbReference type="GO" id="GO:0070006">
    <property type="term" value="F:metalloaminopeptidase activity"/>
    <property type="evidence" value="ECO:0007669"/>
    <property type="project" value="InterPro"/>
</dbReference>
<evidence type="ECO:0000256" key="2">
    <source>
        <dbReference type="ARBA" id="ARBA00022723"/>
    </source>
</evidence>
<dbReference type="RefSeq" id="WP_140866144.1">
    <property type="nucleotide sequence ID" value="NZ_RCZK01000001.1"/>
</dbReference>
<dbReference type="FunFam" id="3.90.230.10:FF:000009">
    <property type="entry name" value="xaa-Pro aminopeptidase 2"/>
    <property type="match status" value="1"/>
</dbReference>
<keyword evidence="2" id="KW-0479">Metal-binding</keyword>
<evidence type="ECO:0000259" key="4">
    <source>
        <dbReference type="Pfam" id="PF00557"/>
    </source>
</evidence>
<dbReference type="InterPro" id="IPR033740">
    <property type="entry name" value="Pept_M24B"/>
</dbReference>
<dbReference type="GO" id="GO:0005737">
    <property type="term" value="C:cytoplasm"/>
    <property type="evidence" value="ECO:0007669"/>
    <property type="project" value="UniProtKB-ARBA"/>
</dbReference>
<evidence type="ECO:0000256" key="3">
    <source>
        <dbReference type="ARBA" id="ARBA00022801"/>
    </source>
</evidence>
<dbReference type="PANTHER" id="PTHR43763:SF6">
    <property type="entry name" value="XAA-PRO AMINOPEPTIDASE 1"/>
    <property type="match status" value="1"/>
</dbReference>
<comment type="similarity">
    <text evidence="1">Belongs to the peptidase M24B family.</text>
</comment>
<dbReference type="AlphaFoldDB" id="A0A502CU50"/>
<dbReference type="InterPro" id="IPR000994">
    <property type="entry name" value="Pept_M24"/>
</dbReference>
<sequence length="601" mass="63629">MSRYSDRLAALRDQLARDGLDGFVVPLTDEHMSEYVGGYAQRLAWLTGFEGSAGTAVVMAGEAAIFTDGRYTIQVRDQVDGGDYAYVDVPAHSVAGWLGRHAKDGARIGYDAWLHTRGWVDEARAALADVGAELIAVDANPVDAVWADRPAPSKARLVAYDDALAGQNSAAKRADIADWLGEQRADAVVLTALDSIAWTLNVRGADVDHTPVALAYAIVGADGATDLFVDRDKIDDSVTAHLGNSVRIHDRNAFAPALAGYAGQRVAADPDRAVAAIFDALADGGAKVIAPRDPVVLAKAIKNPVEVAGHAAASVRDGAALTRFLRWVETTCGDGSQTELSAAAKLLACRQATGQLKDSSFSTISATGAHGAIPHYHVTEESNAAILPGQLYLIDSGGQYADGTTDVTRVMPIGEPTPEMRDRFTRVLKGHIAIATAVFPDGTVGGHIDSFARRPLWEAGLDFGHGTGHGIGSYLAVHEGPQRIAAPNYPGGAALEPLRAGMLISNEPGYYKAGDYGIRIENLVHTVVVVVPGGDPDRVMLGFDTLTLAPIERTLIESALLTEAELSWLNAYHARVTEILGPVLSGEDRAWLESKCTPIAR</sequence>
<keyword evidence="8" id="KW-1185">Reference proteome</keyword>
<dbReference type="EMBL" id="RCZK01000001">
    <property type="protein sequence ID" value="TPG15346.1"/>
    <property type="molecule type" value="Genomic_DNA"/>
</dbReference>
<reference evidence="7 8" key="1">
    <citation type="journal article" date="2019" name="Environ. Microbiol.">
        <title>Species interactions and distinct microbial communities in high Arctic permafrost affected cryosols are associated with the CH4 and CO2 gas fluxes.</title>
        <authorList>
            <person name="Altshuler I."/>
            <person name="Hamel J."/>
            <person name="Turney S."/>
            <person name="Magnuson E."/>
            <person name="Levesque R."/>
            <person name="Greer C."/>
            <person name="Whyte L.G."/>
        </authorList>
    </citation>
    <scope>NUCLEOTIDE SEQUENCE [LARGE SCALE GENOMIC DNA]</scope>
    <source>
        <strain evidence="7 8">S5.1</strain>
    </source>
</reference>
<dbReference type="CDD" id="cd01085">
    <property type="entry name" value="APP"/>
    <property type="match status" value="1"/>
</dbReference>
<dbReference type="Pfam" id="PF01321">
    <property type="entry name" value="Creatinase_N"/>
    <property type="match status" value="1"/>
</dbReference>
<proteinExistence type="inferred from homology"/>
<dbReference type="InterPro" id="IPR050422">
    <property type="entry name" value="X-Pro_aminopeptidase_P"/>
</dbReference>
<dbReference type="InterPro" id="IPR032416">
    <property type="entry name" value="Peptidase_M24_C"/>
</dbReference>
<dbReference type="PANTHER" id="PTHR43763">
    <property type="entry name" value="XAA-PRO AMINOPEPTIDASE 1"/>
    <property type="match status" value="1"/>
</dbReference>
<gene>
    <name evidence="7" type="ORF">EAH84_00590</name>
</gene>
<accession>A0A502CU50</accession>